<sequence>MSFRALSNYVTIARRKESLVWSLQCLGPDVVISSMIPGKFGAILGKLACMRLRGGGHRTGLLSVSRFGRPNSQGRRLVPRRTFTVSRHCLKDSNEQTATSMDMSIDRDQPNNIPEHTQTTAQKNIGDQLVHHKQGLPEQFDDEGKPVDPADKLIMETRQWLDQQWTDEKYHQRIDVYKRLLNRYSTPQTRHLARVIFDEVQPRRRKVADYVALISSSARGGDLDQMEKDIATAFKALRIDKFHYVLDHVLSLLLHLKNEVPDRYYHGYRIYMETMYTVHGTVDFRYGKGRFKFQWRPLQVMLTRTSPTTLTEVLTRLIRSEPELGQQLVGTIYKLMADRRVKMYKREEAMEQIRPLFDLPHSDRESQLLDEMKSLYREKRYRDVISLYSSNPDLQSSQHYSVLLQCYIQLGDWEGLQSLFESMFGKGELPDLTHYRIVMTALAKIARVDVVDMLFDGILSRQLKPSTDILNAVMYSRLAIGDPKGVEDLFKRFESFGVDHNSKSYRILIYAYRDAKDLEKASRLFNTMVEINVPIHPTMIQAIISVCAVRRDVASADHFYEWARLYGVPMTLGIYHAYINCLVHANEINRALRVYQFMKMEDKIDPHITTVTILMSYFARDGNWHAKNLPAISSFIHDVRKYNMREDNFWYKVLLQFYFRRGEGAKAFSVFKSLQQQQSDAQENGETPSLVLDATVYDVVLEELGAAKRYDMVEEVYREMQDLNIVPTFRTHAAYLRAKIQSKEYNGIDVAENYVLGFLNDDSFLDLTSPYIPRDRVPSPMLRDLLIALISQRQNERARELLRAYSTSPRGGSIETVTLLVLSMRIYANLNQWDLVQATWDKLLRLLEKLYIRNPRYLRSKSRNADASGEYIIPPRHKNIIFRAINAKIEQLSATDQVEDVDPLAQYLVRHGIELTNVHANKIVQCLVNSDRTIIEGYVRAEKSLMTGHLKWIRYKMNRLHRMPWLPRPNWIPFDRYVIRRTLRVLVDRFPEAVRSLSESRHCSEYEALRILEKECPRVFKAVLLARRRFQLAMQLKQVEDPQGPPGKKLPKRQQRRTRKQK</sequence>
<dbReference type="GO" id="GO:0005739">
    <property type="term" value="C:mitochondrion"/>
    <property type="evidence" value="ECO:0007669"/>
    <property type="project" value="UniProtKB-SubCell"/>
</dbReference>
<evidence type="ECO:0000256" key="1">
    <source>
        <dbReference type="ARBA" id="ARBA00004173"/>
    </source>
</evidence>
<dbReference type="PANTHER" id="PTHR47447:SF17">
    <property type="entry name" value="OS12G0638900 PROTEIN"/>
    <property type="match status" value="1"/>
</dbReference>
<comment type="function">
    <text evidence="4">Regulates mitochondrial small subunit maturation by controlling 15S rRNA 5'-end processing. Localizes to the 5' precursor of the 15S rRNA in a position that is subsequently occupied by mS47 in the mature yeast mtSSU. Uses structure and sequence-specific RNA recognition, binding to a single-stranded region of the precursor and specifically recognizing bases -6 to -1. The exchange of Ccm1 for mS47 is coupled to the irreversible removal of precursor rRNA that is accompanied by conformational changes of the mitoribosomal proteins uS5m and mS26. These conformational changes signal completion of 5'-end rRNA processing through protection of the mature 5'-end of the 15S rRNA and stabilization of mS47. The removal of the 5' precursor together with the dissociation of Ccm1 may be catalyzed by the 5'-3' exoribonuclease Pet127. Involved in the specific removal of group I introns in mitochondrial encoded transcripts.</text>
</comment>
<feature type="repeat" description="PPR" evidence="6">
    <location>
        <begin position="396"/>
        <end position="430"/>
    </location>
</feature>
<dbReference type="Gene3D" id="1.25.40.10">
    <property type="entry name" value="Tetratricopeptide repeat domain"/>
    <property type="match status" value="3"/>
</dbReference>
<feature type="repeat" description="PPR" evidence="6">
    <location>
        <begin position="501"/>
        <end position="535"/>
    </location>
</feature>
<reference evidence="8" key="1">
    <citation type="submission" date="2014-02" db="EMBL/GenBank/DDBJ databases">
        <authorList>
            <person name="Genoscope - CEA"/>
        </authorList>
    </citation>
    <scope>NUCLEOTIDE SEQUENCE</scope>
    <source>
        <strain evidence="8">LS3</strain>
    </source>
</reference>
<dbReference type="PANTHER" id="PTHR47447">
    <property type="entry name" value="OS03G0856100 PROTEIN"/>
    <property type="match status" value="1"/>
</dbReference>
<evidence type="ECO:0000256" key="3">
    <source>
        <dbReference type="ARBA" id="ARBA00022737"/>
    </source>
</evidence>
<feature type="region of interest" description="Disordered" evidence="7">
    <location>
        <begin position="1038"/>
        <end position="1062"/>
    </location>
</feature>
<reference evidence="8" key="2">
    <citation type="submission" date="2014-06" db="EMBL/GenBank/DDBJ databases">
        <title>The complete genome of Blastobotrys (Arxula) adeninivorans LS3 - a yeast of biotechnological interest.</title>
        <authorList>
            <person name="Kunze G."/>
            <person name="Gaillardin C."/>
            <person name="Czernicka M."/>
            <person name="Durrens P."/>
            <person name="Martin T."/>
            <person name="Boer E."/>
            <person name="Gabaldon T."/>
            <person name="Cruz J."/>
            <person name="Talla E."/>
            <person name="Marck C."/>
            <person name="Goffeau A."/>
            <person name="Barbe V."/>
            <person name="Baret P."/>
            <person name="Baronian K."/>
            <person name="Beier S."/>
            <person name="Bleykasten C."/>
            <person name="Bode R."/>
            <person name="Casaregola S."/>
            <person name="Despons L."/>
            <person name="Fairhead C."/>
            <person name="Giersberg M."/>
            <person name="Gierski P."/>
            <person name="Hahnel U."/>
            <person name="Hartmann A."/>
            <person name="Jankowska D."/>
            <person name="Jubin C."/>
            <person name="Jung P."/>
            <person name="Lafontaine I."/>
            <person name="Leh-Louis V."/>
            <person name="Lemaire M."/>
            <person name="Marcet-Houben M."/>
            <person name="Mascher M."/>
            <person name="Morel G."/>
            <person name="Richard G.-F."/>
            <person name="Riechen J."/>
            <person name="Sacerdot C."/>
            <person name="Sarkar A."/>
            <person name="Savel G."/>
            <person name="Schacherer J."/>
            <person name="Sherman D."/>
            <person name="Straub M.-L."/>
            <person name="Stein N."/>
            <person name="Thierry A."/>
            <person name="Trautwein-Schult A."/>
            <person name="Westhof E."/>
            <person name="Worch S."/>
            <person name="Dujon B."/>
            <person name="Souciet J.-L."/>
            <person name="Wincker P."/>
            <person name="Scholz U."/>
            <person name="Neuveglise N."/>
        </authorList>
    </citation>
    <scope>NUCLEOTIDE SEQUENCE</scope>
    <source>
        <strain evidence="8">LS3</strain>
    </source>
</reference>
<gene>
    <name evidence="8" type="ORF">GNLVRS02_ARAD1A02838g</name>
</gene>
<name>A0A060SW87_BLAAD</name>
<proteinExistence type="inferred from homology"/>
<organism evidence="8">
    <name type="scientific">Blastobotrys adeninivorans</name>
    <name type="common">Yeast</name>
    <name type="synonym">Arxula adeninivorans</name>
    <dbReference type="NCBI Taxonomy" id="409370"/>
    <lineage>
        <taxon>Eukaryota</taxon>
        <taxon>Fungi</taxon>
        <taxon>Dikarya</taxon>
        <taxon>Ascomycota</taxon>
        <taxon>Saccharomycotina</taxon>
        <taxon>Dipodascomycetes</taxon>
        <taxon>Dipodascales</taxon>
        <taxon>Trichomonascaceae</taxon>
        <taxon>Blastobotrys</taxon>
    </lineage>
</organism>
<evidence type="ECO:0000256" key="5">
    <source>
        <dbReference type="ARBA" id="ARBA00044511"/>
    </source>
</evidence>
<evidence type="ECO:0000313" key="8">
    <source>
        <dbReference type="EMBL" id="CDP33150.1"/>
    </source>
</evidence>
<dbReference type="PROSITE" id="PS51375">
    <property type="entry name" value="PPR"/>
    <property type="match status" value="3"/>
</dbReference>
<dbReference type="InterPro" id="IPR011990">
    <property type="entry name" value="TPR-like_helical_dom_sf"/>
</dbReference>
<accession>A0A060SW87</accession>
<feature type="repeat" description="PPR" evidence="6">
    <location>
        <begin position="693"/>
        <end position="727"/>
    </location>
</feature>
<dbReference type="NCBIfam" id="TIGR00756">
    <property type="entry name" value="PPR"/>
    <property type="match status" value="1"/>
</dbReference>
<comment type="similarity">
    <text evidence="2">Belongs to the CCM1 family.</text>
</comment>
<feature type="compositionally biased region" description="Basic residues" evidence="7">
    <location>
        <begin position="1049"/>
        <end position="1062"/>
    </location>
</feature>
<dbReference type="PhylomeDB" id="A0A060SW87"/>
<comment type="subunit">
    <text evidence="5">Binds to mitochondrial small subunit 15S rRNA.</text>
</comment>
<comment type="subcellular location">
    <subcellularLocation>
        <location evidence="1">Mitochondrion</location>
    </subcellularLocation>
</comment>
<keyword evidence="3" id="KW-0677">Repeat</keyword>
<protein>
    <submittedName>
        <fullName evidence="8">ARAD1A02838p</fullName>
    </submittedName>
</protein>
<dbReference type="InterPro" id="IPR002885">
    <property type="entry name" value="PPR_rpt"/>
</dbReference>
<evidence type="ECO:0000256" key="6">
    <source>
        <dbReference type="PROSITE-ProRule" id="PRU00708"/>
    </source>
</evidence>
<dbReference type="Pfam" id="PF01535">
    <property type="entry name" value="PPR"/>
    <property type="match status" value="2"/>
</dbReference>
<dbReference type="EMBL" id="HG937691">
    <property type="protein sequence ID" value="CDP33150.1"/>
    <property type="molecule type" value="Genomic_DNA"/>
</dbReference>
<evidence type="ECO:0000256" key="2">
    <source>
        <dbReference type="ARBA" id="ARBA00006192"/>
    </source>
</evidence>
<dbReference type="AlphaFoldDB" id="A0A060SW87"/>
<evidence type="ECO:0000256" key="7">
    <source>
        <dbReference type="SAM" id="MobiDB-lite"/>
    </source>
</evidence>
<evidence type="ECO:0000256" key="4">
    <source>
        <dbReference type="ARBA" id="ARBA00044493"/>
    </source>
</evidence>